<dbReference type="PROSITE" id="PS50144">
    <property type="entry name" value="MATH"/>
    <property type="match status" value="2"/>
</dbReference>
<reference evidence="2 3" key="1">
    <citation type="journal article" date="2023" name="Hortic Res">
        <title>Pangenome of water caltrop reveals structural variations and asymmetric subgenome divergence after allopolyploidization.</title>
        <authorList>
            <person name="Zhang X."/>
            <person name="Chen Y."/>
            <person name="Wang L."/>
            <person name="Yuan Y."/>
            <person name="Fang M."/>
            <person name="Shi L."/>
            <person name="Lu R."/>
            <person name="Comes H.P."/>
            <person name="Ma Y."/>
            <person name="Chen Y."/>
            <person name="Huang G."/>
            <person name="Zhou Y."/>
            <person name="Zheng Z."/>
            <person name="Qiu Y."/>
        </authorList>
    </citation>
    <scope>NUCLEOTIDE SEQUENCE [LARGE SCALE GENOMIC DNA]</scope>
    <source>
        <tissue evidence="2">Roots</tissue>
    </source>
</reference>
<dbReference type="EMBL" id="JAXIOK010000021">
    <property type="protein sequence ID" value="KAK4745584.1"/>
    <property type="molecule type" value="Genomic_DNA"/>
</dbReference>
<dbReference type="Gene3D" id="2.60.210.10">
    <property type="entry name" value="Apoptosis, Tumor Necrosis Factor Receptor Associated Protein 2, Chain A"/>
    <property type="match status" value="2"/>
</dbReference>
<gene>
    <name evidence="2" type="ORF">SAY87_011896</name>
</gene>
<dbReference type="AlphaFoldDB" id="A0AAN7JIK4"/>
<dbReference type="Proteomes" id="UP001345219">
    <property type="component" value="Chromosome 10"/>
</dbReference>
<dbReference type="PANTHER" id="PTHR46162">
    <property type="entry name" value="TRAF-LIKE FAMILY PROTEIN"/>
    <property type="match status" value="1"/>
</dbReference>
<accession>A0AAN7JIK4</accession>
<feature type="domain" description="MATH" evidence="1">
    <location>
        <begin position="189"/>
        <end position="313"/>
    </location>
</feature>
<dbReference type="SMART" id="SM00061">
    <property type="entry name" value="MATH"/>
    <property type="match status" value="2"/>
</dbReference>
<sequence length="321" mass="36392">MKATVPSMFPNGIIGIFYHFRKRNVCIGCTTSPHYFLKIQSFSLLAKNNIDKHESGVFQAGGYKWKLVLHPCGNKTKNVNEHISVYLSMAETSSLPSKWEVHAVIRIFLLDQTKHNYLIVQGTNLSFPYLDTISSHDMVDQFIPFKTFTDSRNGYLVDDTCILGAEVFVSKEMRAGNGESVTMFKDGLIGHIPWCVSDFNEEYYDSQQCSVGNYKWKFRFYPKGKGMGVELGSNVSLYLNLATETLPSGTKVLAEFSLKIYRVDMQKHFSIKGTHWFSTLSPESGWERFMALQEFNGLVGGFHYCFIFLEVSVLGVSAPLH</sequence>
<dbReference type="InterPro" id="IPR008974">
    <property type="entry name" value="TRAF-like"/>
</dbReference>
<proteinExistence type="predicted"/>
<evidence type="ECO:0000313" key="2">
    <source>
        <dbReference type="EMBL" id="KAK4745584.1"/>
    </source>
</evidence>
<comment type="caution">
    <text evidence="2">The sequence shown here is derived from an EMBL/GenBank/DDBJ whole genome shotgun (WGS) entry which is preliminary data.</text>
</comment>
<evidence type="ECO:0000313" key="3">
    <source>
        <dbReference type="Proteomes" id="UP001345219"/>
    </source>
</evidence>
<dbReference type="InterPro" id="IPR002083">
    <property type="entry name" value="MATH/TRAF_dom"/>
</dbReference>
<organism evidence="2 3">
    <name type="scientific">Trapa incisa</name>
    <dbReference type="NCBI Taxonomy" id="236973"/>
    <lineage>
        <taxon>Eukaryota</taxon>
        <taxon>Viridiplantae</taxon>
        <taxon>Streptophyta</taxon>
        <taxon>Embryophyta</taxon>
        <taxon>Tracheophyta</taxon>
        <taxon>Spermatophyta</taxon>
        <taxon>Magnoliopsida</taxon>
        <taxon>eudicotyledons</taxon>
        <taxon>Gunneridae</taxon>
        <taxon>Pentapetalae</taxon>
        <taxon>rosids</taxon>
        <taxon>malvids</taxon>
        <taxon>Myrtales</taxon>
        <taxon>Lythraceae</taxon>
        <taxon>Trapa</taxon>
    </lineage>
</organism>
<protein>
    <recommendedName>
        <fullName evidence="1">MATH domain-containing protein</fullName>
    </recommendedName>
</protein>
<dbReference type="CDD" id="cd00121">
    <property type="entry name" value="MATH"/>
    <property type="match status" value="2"/>
</dbReference>
<keyword evidence="3" id="KW-1185">Reference proteome</keyword>
<name>A0AAN7JIK4_9MYRT</name>
<dbReference type="Pfam" id="PF22486">
    <property type="entry name" value="MATH_2"/>
    <property type="match status" value="2"/>
</dbReference>
<dbReference type="SUPFAM" id="SSF49599">
    <property type="entry name" value="TRAF domain-like"/>
    <property type="match status" value="2"/>
</dbReference>
<dbReference type="PANTHER" id="PTHR46162:SF2">
    <property type="entry name" value="ANKYRIN REPEAT-CONTAINING PROTEIN-RELATED"/>
    <property type="match status" value="1"/>
</dbReference>
<evidence type="ECO:0000259" key="1">
    <source>
        <dbReference type="PROSITE" id="PS50144"/>
    </source>
</evidence>
<feature type="domain" description="MATH" evidence="1">
    <location>
        <begin position="32"/>
        <end position="167"/>
    </location>
</feature>